<dbReference type="OrthoDB" id="327939at2"/>
<feature type="transmembrane region" description="Helical" evidence="5">
    <location>
        <begin position="73"/>
        <end position="91"/>
    </location>
</feature>
<feature type="transmembrane region" description="Helical" evidence="5">
    <location>
        <begin position="38"/>
        <end position="61"/>
    </location>
</feature>
<keyword evidence="3 5" id="KW-1133">Transmembrane helix</keyword>
<dbReference type="Pfam" id="PF13564">
    <property type="entry name" value="DoxX_2"/>
    <property type="match status" value="1"/>
</dbReference>
<comment type="caution">
    <text evidence="6">The sequence shown here is derived from an EMBL/GenBank/DDBJ whole genome shotgun (WGS) entry which is preliminary data.</text>
</comment>
<dbReference type="RefSeq" id="WP_034317285.1">
    <property type="nucleotide sequence ID" value="NZ_JAVIKA010000004.1"/>
</dbReference>
<accession>A0A081LGF7</accession>
<keyword evidence="2 5" id="KW-0812">Transmembrane</keyword>
<dbReference type="GO" id="GO:0016020">
    <property type="term" value="C:membrane"/>
    <property type="evidence" value="ECO:0007669"/>
    <property type="project" value="UniProtKB-SubCell"/>
</dbReference>
<gene>
    <name evidence="6" type="ORF">BA70_01700</name>
</gene>
<dbReference type="AlphaFoldDB" id="A0A081LGF7"/>
<evidence type="ECO:0000313" key="6">
    <source>
        <dbReference type="EMBL" id="KEP28333.1"/>
    </source>
</evidence>
<organism evidence="6 7">
    <name type="scientific">Bacillus zhangzhouensis</name>
    <dbReference type="NCBI Taxonomy" id="1178540"/>
    <lineage>
        <taxon>Bacteria</taxon>
        <taxon>Bacillati</taxon>
        <taxon>Bacillota</taxon>
        <taxon>Bacilli</taxon>
        <taxon>Bacillales</taxon>
        <taxon>Bacillaceae</taxon>
        <taxon>Bacillus</taxon>
    </lineage>
</organism>
<comment type="subcellular location">
    <subcellularLocation>
        <location evidence="1">Membrane</location>
        <topology evidence="1">Multi-pass membrane protein</topology>
    </subcellularLocation>
</comment>
<evidence type="ECO:0000256" key="3">
    <source>
        <dbReference type="ARBA" id="ARBA00022989"/>
    </source>
</evidence>
<sequence>MKRILHIGSTYVFALLFIAAGVFHVIEPGGFARMMTGWPFPYVMVYATACLEWLLAVLLLLPSVRIAAAKGIAVYLVLIFPANLFAAREGIPFPGQESTERAVLWMRLIGQPILILWAMSIAKLEKKLK</sequence>
<evidence type="ECO:0000256" key="2">
    <source>
        <dbReference type="ARBA" id="ARBA00022692"/>
    </source>
</evidence>
<feature type="transmembrane region" description="Helical" evidence="5">
    <location>
        <begin position="103"/>
        <end position="122"/>
    </location>
</feature>
<dbReference type="Proteomes" id="UP000028091">
    <property type="component" value="Unassembled WGS sequence"/>
</dbReference>
<evidence type="ECO:0000256" key="1">
    <source>
        <dbReference type="ARBA" id="ARBA00004141"/>
    </source>
</evidence>
<keyword evidence="7" id="KW-1185">Reference proteome</keyword>
<protein>
    <submittedName>
        <fullName evidence="6">Membrane protein</fullName>
    </submittedName>
</protein>
<evidence type="ECO:0000256" key="5">
    <source>
        <dbReference type="SAM" id="Phobius"/>
    </source>
</evidence>
<reference evidence="6 7" key="1">
    <citation type="submission" date="2012-09" db="EMBL/GenBank/DDBJ databases">
        <title>Genome Sequence of Bacillus sp. DW5-4.</title>
        <authorList>
            <person name="Lai Q."/>
            <person name="Liu Y."/>
            <person name="Shao Z."/>
        </authorList>
    </citation>
    <scope>NUCLEOTIDE SEQUENCE [LARGE SCALE GENOMIC DNA]</scope>
    <source>
        <strain evidence="6 7">DW5-4</strain>
    </source>
</reference>
<feature type="transmembrane region" description="Helical" evidence="5">
    <location>
        <begin position="7"/>
        <end position="26"/>
    </location>
</feature>
<dbReference type="PANTHER" id="PTHR36974">
    <property type="entry name" value="MEMBRANE PROTEIN-RELATED"/>
    <property type="match status" value="1"/>
</dbReference>
<dbReference type="InterPro" id="IPR032808">
    <property type="entry name" value="DoxX"/>
</dbReference>
<name>A0A081LGF7_9BACI</name>
<evidence type="ECO:0000256" key="4">
    <source>
        <dbReference type="ARBA" id="ARBA00023136"/>
    </source>
</evidence>
<keyword evidence="4 5" id="KW-0472">Membrane</keyword>
<evidence type="ECO:0000313" key="7">
    <source>
        <dbReference type="Proteomes" id="UP000028091"/>
    </source>
</evidence>
<dbReference type="eggNOG" id="COG4270">
    <property type="taxonomic scope" value="Bacteria"/>
</dbReference>
<proteinExistence type="predicted"/>
<dbReference type="PANTHER" id="PTHR36974:SF1">
    <property type="entry name" value="DOXX FAMILY MEMBRANE PROTEIN"/>
    <property type="match status" value="1"/>
</dbReference>
<dbReference type="EMBL" id="JOTP01000001">
    <property type="protein sequence ID" value="KEP28333.1"/>
    <property type="molecule type" value="Genomic_DNA"/>
</dbReference>